<organism evidence="2 3">
    <name type="scientific">Pseudomonas brassicacearum</name>
    <dbReference type="NCBI Taxonomy" id="930166"/>
    <lineage>
        <taxon>Bacteria</taxon>
        <taxon>Pseudomonadati</taxon>
        <taxon>Pseudomonadota</taxon>
        <taxon>Gammaproteobacteria</taxon>
        <taxon>Pseudomonadales</taxon>
        <taxon>Pseudomonadaceae</taxon>
        <taxon>Pseudomonas</taxon>
    </lineage>
</organism>
<evidence type="ECO:0000256" key="1">
    <source>
        <dbReference type="SAM" id="Phobius"/>
    </source>
</evidence>
<proteinExistence type="predicted"/>
<sequence length="251" mass="28323">MEIADPFYLDWKFWSLVVSLLALALSQLPPIHLLIRPRRLEVEVHSRIQLLHRAGNPNVGLVVGITNSGGRDLRVRSMQVELKRDGQALAALPAQGYFETPSSSSTVLLVPFVLKPGESWAHGVAFFKMFDRQTEKSFREYLSLLKADIRHKIERRPPESNDLVEAAPELVAHFTAMFDRLFIWQTGEYVASLSVTAEPGSASYSKKYRFTVYEADTADLRAQIDGYKYGAGIAYDQQEIMVIIPLTEHIS</sequence>
<accession>A0A423J856</accession>
<gene>
    <name evidence="2" type="ORF">BK664_25680</name>
</gene>
<keyword evidence="1" id="KW-1133">Transmembrane helix</keyword>
<dbReference type="AlphaFoldDB" id="A0A423J856"/>
<protein>
    <submittedName>
        <fullName evidence="2">Uncharacterized protein</fullName>
    </submittedName>
</protein>
<feature type="transmembrane region" description="Helical" evidence="1">
    <location>
        <begin position="13"/>
        <end position="35"/>
    </location>
</feature>
<evidence type="ECO:0000313" key="3">
    <source>
        <dbReference type="Proteomes" id="UP000286351"/>
    </source>
</evidence>
<comment type="caution">
    <text evidence="2">The sequence shown here is derived from an EMBL/GenBank/DDBJ whole genome shotgun (WGS) entry which is preliminary data.</text>
</comment>
<dbReference type="EMBL" id="MOBO01000026">
    <property type="protein sequence ID" value="RON33881.1"/>
    <property type="molecule type" value="Genomic_DNA"/>
</dbReference>
<reference evidence="2 3" key="1">
    <citation type="submission" date="2016-10" db="EMBL/GenBank/DDBJ databases">
        <title>Comparative genome analysis of multiple Pseudomonas spp. focuses on biocontrol and plant growth promoting traits.</title>
        <authorList>
            <person name="Tao X.-Y."/>
            <person name="Taylor C.G."/>
        </authorList>
    </citation>
    <scope>NUCLEOTIDE SEQUENCE [LARGE SCALE GENOMIC DNA]</scope>
    <source>
        <strain evidence="2 3">38D4</strain>
    </source>
</reference>
<evidence type="ECO:0000313" key="2">
    <source>
        <dbReference type="EMBL" id="RON33881.1"/>
    </source>
</evidence>
<keyword evidence="1" id="KW-0472">Membrane</keyword>
<dbReference type="Proteomes" id="UP000286351">
    <property type="component" value="Unassembled WGS sequence"/>
</dbReference>
<name>A0A423J856_9PSED</name>
<keyword evidence="1" id="KW-0812">Transmembrane</keyword>